<evidence type="ECO:0000313" key="2">
    <source>
        <dbReference type="Proteomes" id="UP000054783"/>
    </source>
</evidence>
<name>A0A0V0ZF09_9BILA</name>
<dbReference type="Proteomes" id="UP000054783">
    <property type="component" value="Unassembled WGS sequence"/>
</dbReference>
<organism evidence="1 2">
    <name type="scientific">Trichinella patagoniensis</name>
    <dbReference type="NCBI Taxonomy" id="990121"/>
    <lineage>
        <taxon>Eukaryota</taxon>
        <taxon>Metazoa</taxon>
        <taxon>Ecdysozoa</taxon>
        <taxon>Nematoda</taxon>
        <taxon>Enoplea</taxon>
        <taxon>Dorylaimia</taxon>
        <taxon>Trichinellida</taxon>
        <taxon>Trichinellidae</taxon>
        <taxon>Trichinella</taxon>
    </lineage>
</organism>
<keyword evidence="2" id="KW-1185">Reference proteome</keyword>
<dbReference type="AlphaFoldDB" id="A0A0V0ZF09"/>
<protein>
    <submittedName>
        <fullName evidence="1">Uncharacterized protein</fullName>
    </submittedName>
</protein>
<evidence type="ECO:0000313" key="1">
    <source>
        <dbReference type="EMBL" id="KRY10942.1"/>
    </source>
</evidence>
<dbReference type="EMBL" id="JYDQ01000211">
    <property type="protein sequence ID" value="KRY10942.1"/>
    <property type="molecule type" value="Genomic_DNA"/>
</dbReference>
<comment type="caution">
    <text evidence="1">The sequence shown here is derived from an EMBL/GenBank/DDBJ whole genome shotgun (WGS) entry which is preliminary data.</text>
</comment>
<sequence length="31" mass="3564">MDTTFWTGRKREVHYEAGSKMLLGIKHDAAN</sequence>
<proteinExistence type="predicted"/>
<gene>
    <name evidence="1" type="ORF">T12_12022</name>
</gene>
<accession>A0A0V0ZF09</accession>
<reference evidence="1 2" key="1">
    <citation type="submission" date="2015-01" db="EMBL/GenBank/DDBJ databases">
        <title>Evolution of Trichinella species and genotypes.</title>
        <authorList>
            <person name="Korhonen P.K."/>
            <person name="Edoardo P."/>
            <person name="Giuseppe L.R."/>
            <person name="Gasser R.B."/>
        </authorList>
    </citation>
    <scope>NUCLEOTIDE SEQUENCE [LARGE SCALE GENOMIC DNA]</scope>
    <source>
        <strain evidence="1">ISS2496</strain>
    </source>
</reference>